<evidence type="ECO:0000259" key="10">
    <source>
        <dbReference type="PROSITE" id="PS51724"/>
    </source>
</evidence>
<name>A0A0M6Z7W0_9HYPH</name>
<evidence type="ECO:0000256" key="4">
    <source>
        <dbReference type="ARBA" id="ARBA00022960"/>
    </source>
</evidence>
<dbReference type="GO" id="GO:0009252">
    <property type="term" value="P:peptidoglycan biosynthetic process"/>
    <property type="evidence" value="ECO:0007669"/>
    <property type="project" value="UniProtKB-KW"/>
</dbReference>
<keyword evidence="3 11" id="KW-0378">Hydrolase</keyword>
<keyword evidence="4" id="KW-0133">Cell shape</keyword>
<feature type="binding site" evidence="8">
    <location>
        <position position="224"/>
    </location>
    <ligand>
        <name>substrate</name>
    </ligand>
</feature>
<evidence type="ECO:0000313" key="11">
    <source>
        <dbReference type="EMBL" id="CTQ63590.1"/>
    </source>
</evidence>
<feature type="active site" description="Acyl-ester intermediate" evidence="7">
    <location>
        <position position="62"/>
    </location>
</feature>
<organism evidence="11 12">
    <name type="scientific">Roseibium album</name>
    <dbReference type="NCBI Taxonomy" id="311410"/>
    <lineage>
        <taxon>Bacteria</taxon>
        <taxon>Pseudomonadati</taxon>
        <taxon>Pseudomonadota</taxon>
        <taxon>Alphaproteobacteria</taxon>
        <taxon>Hyphomicrobiales</taxon>
        <taxon>Stappiaceae</taxon>
        <taxon>Roseibium</taxon>
    </lineage>
</organism>
<sequence length="567" mass="60552">MRFLRNAIAITQVGKILVLGVLLILLPVTAMANSKYAGIVVDAKTGKTLYASSADAYRYPASLTKIMTLYVVFEELSAGRLTLNSRLKVSKYAAGRPPSKLGLKPGKSIKVKDAILALVTKSANDVATVVAENISGSEKKFAQRMTSTARSLGMKKTTFRNPHGLPNSGQRTTARDMATLGRAIQEHYPQYYGYFKTRSYKYNGRTYGNHNKLLGRVKGVDGIKTGYIRASGFNLVTSVNRNGRQIVAVVMGGRSGASRNAQMTKLISRYLSKASRGKKTVPMIAKRSGAPIFVASALAQPPLPRVKPGSTQKPASGAPMVLAFNAAEKPIAAPVPTPSVASVTTASVKTEPVTVPGFGDAVPIPPKIVKQRFDETFAVATALPPIRRESPDLDLTTNSVSKKALLDAARADVTRRTTSQPDSEGRPIPAKTITVETVKIETVPAPEVTASNVKVAAASATALPVVESQSKDDTITVATSDTPDIEPGWQVQIAASETENQAVALLKKAKARTGAALRGRSPYTEPVEANGQTLYRARFVGFKNKTAARKACSTLKKAKFACFAIYQ</sequence>
<dbReference type="GO" id="GO:0006508">
    <property type="term" value="P:proteolysis"/>
    <property type="evidence" value="ECO:0007669"/>
    <property type="project" value="InterPro"/>
</dbReference>
<dbReference type="OrthoDB" id="9795979at2"/>
<dbReference type="PANTHER" id="PTHR21581:SF6">
    <property type="entry name" value="TRAFFICKING PROTEIN PARTICLE COMPLEX SUBUNIT 12"/>
    <property type="match status" value="1"/>
</dbReference>
<evidence type="ECO:0000256" key="5">
    <source>
        <dbReference type="ARBA" id="ARBA00022984"/>
    </source>
</evidence>
<dbReference type="Pfam" id="PF05036">
    <property type="entry name" value="SPOR"/>
    <property type="match status" value="1"/>
</dbReference>
<evidence type="ECO:0000256" key="8">
    <source>
        <dbReference type="PIRSR" id="PIRSR618044-2"/>
    </source>
</evidence>
<feature type="active site" evidence="7">
    <location>
        <position position="122"/>
    </location>
</feature>
<dbReference type="Gene3D" id="3.30.70.1070">
    <property type="entry name" value="Sporulation related repeat"/>
    <property type="match status" value="1"/>
</dbReference>
<evidence type="ECO:0000256" key="7">
    <source>
        <dbReference type="PIRSR" id="PIRSR618044-1"/>
    </source>
</evidence>
<dbReference type="PROSITE" id="PS51724">
    <property type="entry name" value="SPOR"/>
    <property type="match status" value="1"/>
</dbReference>
<dbReference type="EC" id="3.4.16.4" evidence="11"/>
<gene>
    <name evidence="11" type="primary">dacF</name>
    <name evidence="11" type="ORF">LA5096_00049</name>
</gene>
<dbReference type="EMBL" id="CXWC01000001">
    <property type="protein sequence ID" value="CTQ63590.1"/>
    <property type="molecule type" value="Genomic_DNA"/>
</dbReference>
<dbReference type="InterPro" id="IPR036680">
    <property type="entry name" value="SPOR-like_sf"/>
</dbReference>
<dbReference type="PANTHER" id="PTHR21581">
    <property type="entry name" value="D-ALANYL-D-ALANINE CARBOXYPEPTIDASE"/>
    <property type="match status" value="1"/>
</dbReference>
<dbReference type="Gene3D" id="3.40.710.10">
    <property type="entry name" value="DD-peptidase/beta-lactamase superfamily"/>
    <property type="match status" value="1"/>
</dbReference>
<keyword evidence="11" id="KW-0645">Protease</keyword>
<dbReference type="AlphaFoldDB" id="A0A0M6Z7W0"/>
<reference evidence="12" key="1">
    <citation type="submission" date="2015-07" db="EMBL/GenBank/DDBJ databases">
        <authorList>
            <person name="Rodrigo-Torres Lidia"/>
            <person name="Arahal R.David."/>
        </authorList>
    </citation>
    <scope>NUCLEOTIDE SEQUENCE [LARGE SCALE GENOMIC DNA]</scope>
    <source>
        <strain evidence="12">CECT 5096</strain>
    </source>
</reference>
<keyword evidence="11" id="KW-0121">Carboxypeptidase</keyword>
<dbReference type="Pfam" id="PF00768">
    <property type="entry name" value="Peptidase_S11"/>
    <property type="match status" value="1"/>
</dbReference>
<accession>A0A0M6Z7W0</accession>
<keyword evidence="2" id="KW-0732">Signal</keyword>
<keyword evidence="12" id="KW-1185">Reference proteome</keyword>
<dbReference type="SUPFAM" id="SSF110997">
    <property type="entry name" value="Sporulation related repeat"/>
    <property type="match status" value="1"/>
</dbReference>
<dbReference type="GO" id="GO:0008360">
    <property type="term" value="P:regulation of cell shape"/>
    <property type="evidence" value="ECO:0007669"/>
    <property type="project" value="UniProtKB-KW"/>
</dbReference>
<keyword evidence="5" id="KW-0573">Peptidoglycan synthesis</keyword>
<dbReference type="Proteomes" id="UP000049983">
    <property type="component" value="Unassembled WGS sequence"/>
</dbReference>
<dbReference type="GO" id="GO:0042834">
    <property type="term" value="F:peptidoglycan binding"/>
    <property type="evidence" value="ECO:0007669"/>
    <property type="project" value="InterPro"/>
</dbReference>
<dbReference type="GO" id="GO:0009002">
    <property type="term" value="F:serine-type D-Ala-D-Ala carboxypeptidase activity"/>
    <property type="evidence" value="ECO:0007669"/>
    <property type="project" value="UniProtKB-EC"/>
</dbReference>
<dbReference type="STRING" id="311410.LA5095_02680"/>
<dbReference type="InterPro" id="IPR001967">
    <property type="entry name" value="Peptidase_S11_N"/>
</dbReference>
<proteinExistence type="inferred from homology"/>
<dbReference type="InterPro" id="IPR012338">
    <property type="entry name" value="Beta-lactam/transpept-like"/>
</dbReference>
<evidence type="ECO:0000313" key="12">
    <source>
        <dbReference type="Proteomes" id="UP000049983"/>
    </source>
</evidence>
<feature type="domain" description="SPOR" evidence="10">
    <location>
        <begin position="483"/>
        <end position="567"/>
    </location>
</feature>
<dbReference type="SUPFAM" id="SSF56601">
    <property type="entry name" value="beta-lactamase/transpeptidase-like"/>
    <property type="match status" value="1"/>
</dbReference>
<feature type="active site" description="Proton acceptor" evidence="7">
    <location>
        <position position="65"/>
    </location>
</feature>
<evidence type="ECO:0000256" key="9">
    <source>
        <dbReference type="RuleBase" id="RU004016"/>
    </source>
</evidence>
<comment type="similarity">
    <text evidence="1 9">Belongs to the peptidase S11 family.</text>
</comment>
<keyword evidence="6" id="KW-0961">Cell wall biogenesis/degradation</keyword>
<dbReference type="InterPro" id="IPR018044">
    <property type="entry name" value="Peptidase_S11"/>
</dbReference>
<evidence type="ECO:0000256" key="2">
    <source>
        <dbReference type="ARBA" id="ARBA00022729"/>
    </source>
</evidence>
<evidence type="ECO:0000256" key="6">
    <source>
        <dbReference type="ARBA" id="ARBA00023316"/>
    </source>
</evidence>
<dbReference type="PRINTS" id="PR00725">
    <property type="entry name" value="DADACBPTASE1"/>
</dbReference>
<dbReference type="InterPro" id="IPR007730">
    <property type="entry name" value="SPOR-like_dom"/>
</dbReference>
<dbReference type="GO" id="GO:0071555">
    <property type="term" value="P:cell wall organization"/>
    <property type="evidence" value="ECO:0007669"/>
    <property type="project" value="UniProtKB-KW"/>
</dbReference>
<evidence type="ECO:0000256" key="3">
    <source>
        <dbReference type="ARBA" id="ARBA00022801"/>
    </source>
</evidence>
<protein>
    <submittedName>
        <fullName evidence="11">D-alanyl-D-alanine carboxypeptidase DacF</fullName>
        <ecNumber evidence="11">3.4.16.4</ecNumber>
    </submittedName>
</protein>
<evidence type="ECO:0000256" key="1">
    <source>
        <dbReference type="ARBA" id="ARBA00007164"/>
    </source>
</evidence>